<dbReference type="GO" id="GO:0120547">
    <property type="term" value="F:heme A synthase activity"/>
    <property type="evidence" value="ECO:0007669"/>
    <property type="project" value="UniProtKB-EC"/>
</dbReference>
<feature type="transmembrane region" description="Helical" evidence="12">
    <location>
        <begin position="167"/>
        <end position="189"/>
    </location>
</feature>
<dbReference type="GO" id="GO:0016653">
    <property type="term" value="F:oxidoreductase activity, acting on NAD(P)H, heme protein as acceptor"/>
    <property type="evidence" value="ECO:0007669"/>
    <property type="project" value="TreeGrafter"/>
</dbReference>
<evidence type="ECO:0000313" key="14">
    <source>
        <dbReference type="WBParaSite" id="MhA1_Contig253.frz3.gene53"/>
    </source>
</evidence>
<keyword evidence="8" id="KW-0350">Heme biosynthesis</keyword>
<comment type="pathway">
    <text evidence="10">Porphyrin-containing compound metabolism; heme A biosynthesis; heme A from heme O: step 1/1.</text>
</comment>
<dbReference type="GO" id="GO:0006784">
    <property type="term" value="P:heme A biosynthetic process"/>
    <property type="evidence" value="ECO:0007669"/>
    <property type="project" value="InterPro"/>
</dbReference>
<comment type="subcellular location">
    <subcellularLocation>
        <location evidence="2">Membrane</location>
        <topology evidence="2">Multi-pass membrane protein</topology>
    </subcellularLocation>
</comment>
<evidence type="ECO:0000256" key="2">
    <source>
        <dbReference type="ARBA" id="ARBA00004141"/>
    </source>
</evidence>
<evidence type="ECO:0000313" key="13">
    <source>
        <dbReference type="Proteomes" id="UP000095281"/>
    </source>
</evidence>
<dbReference type="InterPro" id="IPR003780">
    <property type="entry name" value="COX15/CtaA_fam"/>
</dbReference>
<keyword evidence="7" id="KW-0408">Iron</keyword>
<dbReference type="Proteomes" id="UP000095281">
    <property type="component" value="Unplaced"/>
</dbReference>
<dbReference type="WBParaSite" id="MhA1_Contig253.frz3.gene53">
    <property type="protein sequence ID" value="MhA1_Contig253.frz3.gene53"/>
    <property type="gene ID" value="MhA1_Contig253.frz3.gene53"/>
</dbReference>
<comment type="catalytic activity">
    <reaction evidence="11">
        <text>Fe(II)-heme o + 2 A + H2O = Fe(II)-heme a + 2 AH2</text>
        <dbReference type="Rhea" id="RHEA:63388"/>
        <dbReference type="ChEBI" id="CHEBI:13193"/>
        <dbReference type="ChEBI" id="CHEBI:15377"/>
        <dbReference type="ChEBI" id="CHEBI:17499"/>
        <dbReference type="ChEBI" id="CHEBI:60530"/>
        <dbReference type="ChEBI" id="CHEBI:61715"/>
        <dbReference type="EC" id="1.17.99.9"/>
    </reaction>
    <physiologicalReaction direction="left-to-right" evidence="11">
        <dbReference type="Rhea" id="RHEA:63389"/>
    </physiologicalReaction>
</comment>
<feature type="transmembrane region" description="Helical" evidence="12">
    <location>
        <begin position="14"/>
        <end position="31"/>
    </location>
</feature>
<evidence type="ECO:0000256" key="6">
    <source>
        <dbReference type="ARBA" id="ARBA00023002"/>
    </source>
</evidence>
<keyword evidence="9 12" id="KW-0472">Membrane</keyword>
<evidence type="ECO:0000256" key="7">
    <source>
        <dbReference type="ARBA" id="ARBA00023004"/>
    </source>
</evidence>
<evidence type="ECO:0000256" key="1">
    <source>
        <dbReference type="ARBA" id="ARBA00001970"/>
    </source>
</evidence>
<evidence type="ECO:0000256" key="5">
    <source>
        <dbReference type="ARBA" id="ARBA00022989"/>
    </source>
</evidence>
<reference evidence="14" key="1">
    <citation type="submission" date="2016-11" db="UniProtKB">
        <authorList>
            <consortium name="WormBaseParasite"/>
        </authorList>
    </citation>
    <scope>IDENTIFICATION</scope>
</reference>
<dbReference type="AlphaFoldDB" id="A0A1I8BIB6"/>
<keyword evidence="4" id="KW-0479">Metal-binding</keyword>
<keyword evidence="6" id="KW-0560">Oxidoreductase</keyword>
<accession>A0A1I8BIB6</accession>
<feature type="transmembrane region" description="Helical" evidence="12">
    <location>
        <begin position="195"/>
        <end position="213"/>
    </location>
</feature>
<evidence type="ECO:0000256" key="4">
    <source>
        <dbReference type="ARBA" id="ARBA00022723"/>
    </source>
</evidence>
<evidence type="ECO:0000256" key="11">
    <source>
        <dbReference type="ARBA" id="ARBA00048044"/>
    </source>
</evidence>
<dbReference type="GO" id="GO:0005743">
    <property type="term" value="C:mitochondrial inner membrane"/>
    <property type="evidence" value="ECO:0007669"/>
    <property type="project" value="TreeGrafter"/>
</dbReference>
<feature type="transmembrane region" description="Helical" evidence="12">
    <location>
        <begin position="43"/>
        <end position="61"/>
    </location>
</feature>
<evidence type="ECO:0000256" key="9">
    <source>
        <dbReference type="ARBA" id="ARBA00023136"/>
    </source>
</evidence>
<dbReference type="PANTHER" id="PTHR23289:SF2">
    <property type="entry name" value="CYTOCHROME C OXIDASE ASSEMBLY PROTEIN COX15 HOMOLOG"/>
    <property type="match status" value="1"/>
</dbReference>
<keyword evidence="5 12" id="KW-1133">Transmembrane helix</keyword>
<sequence length="222" mass="25374">MKPPFNQKEWELEWGRAVGLIFVIPCTYFWLRGYFSNGFKRRMLFAGSLIITQGIIGWWMVKSGLKQTAIVNDDSFVPRIGRPLVSRLHTLWRSSLEWSFLFTYSIRRALVAGLDAGLVYNSWPKYAGKWIPYELLAGNIIEIDEFFSNPVSVQFLHRNLLSNRAKVALHSLLAACFLQAAIGIGTLIYQVPISIASIHQNGALILYSIVIWLSNEIRRIPK</sequence>
<keyword evidence="3 12" id="KW-0812">Transmembrane</keyword>
<dbReference type="Pfam" id="PF02628">
    <property type="entry name" value="COX15-CtaA"/>
    <property type="match status" value="2"/>
</dbReference>
<evidence type="ECO:0000256" key="12">
    <source>
        <dbReference type="SAM" id="Phobius"/>
    </source>
</evidence>
<protein>
    <submittedName>
        <fullName evidence="14">Cytochrome c oxidase assembly protein COX15-like protein</fullName>
    </submittedName>
</protein>
<dbReference type="OMA" id="SEYMEPR"/>
<comment type="cofactor">
    <cofactor evidence="1">
        <name>heme b</name>
        <dbReference type="ChEBI" id="CHEBI:60344"/>
    </cofactor>
</comment>
<keyword evidence="13" id="KW-1185">Reference proteome</keyword>
<dbReference type="PANTHER" id="PTHR23289">
    <property type="entry name" value="CYTOCHROME C OXIDASE ASSEMBLY PROTEIN COX15"/>
    <property type="match status" value="1"/>
</dbReference>
<proteinExistence type="predicted"/>
<evidence type="ECO:0000256" key="3">
    <source>
        <dbReference type="ARBA" id="ARBA00022692"/>
    </source>
</evidence>
<evidence type="ECO:0000256" key="8">
    <source>
        <dbReference type="ARBA" id="ARBA00023133"/>
    </source>
</evidence>
<evidence type="ECO:0000256" key="10">
    <source>
        <dbReference type="ARBA" id="ARBA00044501"/>
    </source>
</evidence>
<dbReference type="InterPro" id="IPR023754">
    <property type="entry name" value="HemeA_Synthase_type2"/>
</dbReference>
<dbReference type="GO" id="GO:0046872">
    <property type="term" value="F:metal ion binding"/>
    <property type="evidence" value="ECO:0007669"/>
    <property type="project" value="UniProtKB-KW"/>
</dbReference>
<name>A0A1I8BIB6_MELHA</name>
<organism evidence="13 14">
    <name type="scientific">Meloidogyne hapla</name>
    <name type="common">Root-knot nematode worm</name>
    <dbReference type="NCBI Taxonomy" id="6305"/>
    <lineage>
        <taxon>Eukaryota</taxon>
        <taxon>Metazoa</taxon>
        <taxon>Ecdysozoa</taxon>
        <taxon>Nematoda</taxon>
        <taxon>Chromadorea</taxon>
        <taxon>Rhabditida</taxon>
        <taxon>Tylenchina</taxon>
        <taxon>Tylenchomorpha</taxon>
        <taxon>Tylenchoidea</taxon>
        <taxon>Meloidogynidae</taxon>
        <taxon>Meloidogyninae</taxon>
        <taxon>Meloidogyne</taxon>
    </lineage>
</organism>